<dbReference type="Proteomes" id="UP000291144">
    <property type="component" value="Unassembled WGS sequence"/>
</dbReference>
<feature type="domain" description="HTH-like" evidence="2">
    <location>
        <begin position="4"/>
        <end position="52"/>
    </location>
</feature>
<dbReference type="Pfam" id="PF13276">
    <property type="entry name" value="HTH_21"/>
    <property type="match status" value="1"/>
</dbReference>
<sequence length="102" mass="11581">MATKIIEIHDTLIRTYGCPRVHHELQGQGERCSRKRVARLTLLNDLHGRTPRHWKKTTIADPAAAARADLVGRDFTIDPDQPPTGHPRVRRHHLHPYLASGC</sequence>
<accession>A0A4R0JEH8</accession>
<dbReference type="RefSeq" id="WP_131367549.1">
    <property type="nucleotide sequence ID" value="NZ_SJKB01000045.1"/>
</dbReference>
<evidence type="ECO:0000256" key="1">
    <source>
        <dbReference type="SAM" id="MobiDB-lite"/>
    </source>
</evidence>
<dbReference type="InterPro" id="IPR025948">
    <property type="entry name" value="HTH-like_dom"/>
</dbReference>
<reference evidence="3 4" key="1">
    <citation type="submission" date="2019-02" db="EMBL/GenBank/DDBJ databases">
        <title>Kribbella capetownensis sp. nov. and Kribbella speibonae sp. nov., isolated from soil.</title>
        <authorList>
            <person name="Curtis S.M."/>
            <person name="Norton I."/>
            <person name="Everest G.J."/>
            <person name="Meyers P.R."/>
        </authorList>
    </citation>
    <scope>NUCLEOTIDE SEQUENCE [LARGE SCALE GENOMIC DNA]</scope>
    <source>
        <strain evidence="3 4">NRRL B-24813</strain>
    </source>
</reference>
<dbReference type="AlphaFoldDB" id="A0A4R0JEH8"/>
<evidence type="ECO:0000313" key="3">
    <source>
        <dbReference type="EMBL" id="TCC44400.1"/>
    </source>
</evidence>
<evidence type="ECO:0000313" key="4">
    <source>
        <dbReference type="Proteomes" id="UP000291144"/>
    </source>
</evidence>
<feature type="region of interest" description="Disordered" evidence="1">
    <location>
        <begin position="74"/>
        <end position="93"/>
    </location>
</feature>
<name>A0A4R0JEH8_9ACTN</name>
<protein>
    <recommendedName>
        <fullName evidence="2">HTH-like domain-containing protein</fullName>
    </recommendedName>
</protein>
<dbReference type="EMBL" id="SJKB01000045">
    <property type="protein sequence ID" value="TCC44400.1"/>
    <property type="molecule type" value="Genomic_DNA"/>
</dbReference>
<dbReference type="OrthoDB" id="4281720at2"/>
<keyword evidence="4" id="KW-1185">Reference proteome</keyword>
<proteinExistence type="predicted"/>
<evidence type="ECO:0000259" key="2">
    <source>
        <dbReference type="Pfam" id="PF13276"/>
    </source>
</evidence>
<organism evidence="3 4">
    <name type="scientific">Kribbella pittospori</name>
    <dbReference type="NCBI Taxonomy" id="722689"/>
    <lineage>
        <taxon>Bacteria</taxon>
        <taxon>Bacillati</taxon>
        <taxon>Actinomycetota</taxon>
        <taxon>Actinomycetes</taxon>
        <taxon>Propionibacteriales</taxon>
        <taxon>Kribbellaceae</taxon>
        <taxon>Kribbella</taxon>
    </lineage>
</organism>
<gene>
    <name evidence="3" type="ORF">E0H73_45510</name>
</gene>
<comment type="caution">
    <text evidence="3">The sequence shown here is derived from an EMBL/GenBank/DDBJ whole genome shotgun (WGS) entry which is preliminary data.</text>
</comment>